<dbReference type="RefSeq" id="WP_025164780.1">
    <property type="nucleotide sequence ID" value="NZ_AWSQ01000002.1"/>
</dbReference>
<proteinExistence type="predicted"/>
<evidence type="ECO:0000256" key="1">
    <source>
        <dbReference type="SAM" id="MobiDB-lite"/>
    </source>
</evidence>
<reference evidence="2 3" key="1">
    <citation type="journal article" date="2014" name="Genome Announc.">
        <title>Draft Genome Sequence of Petroleum Oil-Degrading Marine Bacterium Pseudomonas taeanensis Strain MS-3, Isolated from a Crude Oil-Contaminated Seashore.</title>
        <authorList>
            <person name="Lee S.Y."/>
            <person name="Kim S.H."/>
            <person name="Lee D.G."/>
            <person name="Shin S."/>
            <person name="Yun S.H."/>
            <person name="Choi C.W."/>
            <person name="Chung Y.H."/>
            <person name="Choi J.S."/>
            <person name="Kahng H.Y."/>
            <person name="Kim S.I."/>
        </authorList>
    </citation>
    <scope>NUCLEOTIDE SEQUENCE [LARGE SCALE GENOMIC DNA]</scope>
    <source>
        <strain evidence="2 3">MS-3</strain>
    </source>
</reference>
<feature type="region of interest" description="Disordered" evidence="1">
    <location>
        <begin position="1"/>
        <end position="126"/>
    </location>
</feature>
<feature type="compositionally biased region" description="Polar residues" evidence="1">
    <location>
        <begin position="111"/>
        <end position="120"/>
    </location>
</feature>
<feature type="compositionally biased region" description="Acidic residues" evidence="1">
    <location>
        <begin position="20"/>
        <end position="29"/>
    </location>
</feature>
<gene>
    <name evidence="2" type="ORF">TMS3_0108420</name>
</gene>
<feature type="compositionally biased region" description="Basic and acidic residues" evidence="1">
    <location>
        <begin position="74"/>
        <end position="98"/>
    </location>
</feature>
<feature type="compositionally biased region" description="Polar residues" evidence="1">
    <location>
        <begin position="1"/>
        <end position="11"/>
    </location>
</feature>
<organism evidence="2 3">
    <name type="scientific">Pseudomonas taeanensis MS-3</name>
    <dbReference type="NCBI Taxonomy" id="1395571"/>
    <lineage>
        <taxon>Bacteria</taxon>
        <taxon>Pseudomonadati</taxon>
        <taxon>Pseudomonadota</taxon>
        <taxon>Gammaproteobacteria</taxon>
        <taxon>Pseudomonadales</taxon>
        <taxon>Pseudomonadaceae</taxon>
        <taxon>Pseudomonas</taxon>
    </lineage>
</organism>
<keyword evidence="3" id="KW-1185">Reference proteome</keyword>
<dbReference type="OrthoDB" id="7026815at2"/>
<dbReference type="AlphaFoldDB" id="A0A0A1YLJ5"/>
<evidence type="ECO:0000313" key="2">
    <source>
        <dbReference type="EMBL" id="KFX69539.1"/>
    </source>
</evidence>
<sequence>MSSPTQRSRQAASKHPHEDLDLDSADAQEDLLQATEADEELIEEFEHSQRREAGLSDDAPPGHGPDKDDVDLEDLIHEDGARSPFEEARERSTDHGMDEDADIPDEEADTVEQSQSTTRETPGGRA</sequence>
<feature type="compositionally biased region" description="Acidic residues" evidence="1">
    <location>
        <begin position="99"/>
        <end position="110"/>
    </location>
</feature>
<name>A0A0A1YLJ5_9PSED</name>
<dbReference type="EMBL" id="AWSQ01000002">
    <property type="protein sequence ID" value="KFX69539.1"/>
    <property type="molecule type" value="Genomic_DNA"/>
</dbReference>
<accession>A0A0A1YLJ5</accession>
<evidence type="ECO:0000313" key="3">
    <source>
        <dbReference type="Proteomes" id="UP000030063"/>
    </source>
</evidence>
<comment type="caution">
    <text evidence="2">The sequence shown here is derived from an EMBL/GenBank/DDBJ whole genome shotgun (WGS) entry which is preliminary data.</text>
</comment>
<feature type="compositionally biased region" description="Basic and acidic residues" evidence="1">
    <location>
        <begin position="44"/>
        <end position="54"/>
    </location>
</feature>
<dbReference type="Proteomes" id="UP000030063">
    <property type="component" value="Unassembled WGS sequence"/>
</dbReference>
<evidence type="ECO:0008006" key="4">
    <source>
        <dbReference type="Google" id="ProtNLM"/>
    </source>
</evidence>
<protein>
    <recommendedName>
        <fullName evidence="4">Serine kinase/phosphatase</fullName>
    </recommendedName>
</protein>